<dbReference type="PANTHER" id="PTHR31157:SF1">
    <property type="entry name" value="SCP DOMAIN-CONTAINING PROTEIN"/>
    <property type="match status" value="1"/>
</dbReference>
<dbReference type="InterPro" id="IPR014044">
    <property type="entry name" value="CAP_dom"/>
</dbReference>
<feature type="domain" description="SCP" evidence="1">
    <location>
        <begin position="79"/>
        <end position="192"/>
    </location>
</feature>
<gene>
    <name evidence="2" type="ORF">A2806_01955</name>
</gene>
<dbReference type="Pfam" id="PF00188">
    <property type="entry name" value="CAP"/>
    <property type="match status" value="1"/>
</dbReference>
<dbReference type="Gene3D" id="3.40.33.10">
    <property type="entry name" value="CAP"/>
    <property type="match status" value="1"/>
</dbReference>
<dbReference type="PANTHER" id="PTHR31157">
    <property type="entry name" value="SCP DOMAIN-CONTAINING PROTEIN"/>
    <property type="match status" value="1"/>
</dbReference>
<comment type="caution">
    <text evidence="2">The sequence shown here is derived from an EMBL/GenBank/DDBJ whole genome shotgun (WGS) entry which is preliminary data.</text>
</comment>
<dbReference type="SUPFAM" id="SSF55797">
    <property type="entry name" value="PR-1-like"/>
    <property type="match status" value="1"/>
</dbReference>
<dbReference type="Proteomes" id="UP000177629">
    <property type="component" value="Unassembled WGS sequence"/>
</dbReference>
<accession>A0A1G2PLA6</accession>
<evidence type="ECO:0000313" key="2">
    <source>
        <dbReference type="EMBL" id="OHA49077.1"/>
    </source>
</evidence>
<organism evidence="2 3">
    <name type="scientific">Candidatus Terrybacteria bacterium RIFCSPHIGHO2_01_FULL_48_17</name>
    <dbReference type="NCBI Taxonomy" id="1802362"/>
    <lineage>
        <taxon>Bacteria</taxon>
        <taxon>Candidatus Terryibacteriota</taxon>
    </lineage>
</organism>
<reference evidence="2 3" key="1">
    <citation type="journal article" date="2016" name="Nat. Commun.">
        <title>Thousands of microbial genomes shed light on interconnected biogeochemical processes in an aquifer system.</title>
        <authorList>
            <person name="Anantharaman K."/>
            <person name="Brown C.T."/>
            <person name="Hug L.A."/>
            <person name="Sharon I."/>
            <person name="Castelle C.J."/>
            <person name="Probst A.J."/>
            <person name="Thomas B.C."/>
            <person name="Singh A."/>
            <person name="Wilkins M.J."/>
            <person name="Karaoz U."/>
            <person name="Brodie E.L."/>
            <person name="Williams K.H."/>
            <person name="Hubbard S.S."/>
            <person name="Banfield J.F."/>
        </authorList>
    </citation>
    <scope>NUCLEOTIDE SEQUENCE [LARGE SCALE GENOMIC DNA]</scope>
</reference>
<proteinExistence type="predicted"/>
<evidence type="ECO:0000259" key="1">
    <source>
        <dbReference type="Pfam" id="PF00188"/>
    </source>
</evidence>
<dbReference type="STRING" id="1802362.A2806_01955"/>
<name>A0A1G2PLA6_9BACT</name>
<evidence type="ECO:0000313" key="3">
    <source>
        <dbReference type="Proteomes" id="UP000177629"/>
    </source>
</evidence>
<dbReference type="AlphaFoldDB" id="A0A1G2PLA6"/>
<dbReference type="CDD" id="cd05379">
    <property type="entry name" value="CAP_bacterial"/>
    <property type="match status" value="1"/>
</dbReference>
<dbReference type="EMBL" id="MHSS01000001">
    <property type="protein sequence ID" value="OHA49077.1"/>
    <property type="molecule type" value="Genomic_DNA"/>
</dbReference>
<dbReference type="InterPro" id="IPR035940">
    <property type="entry name" value="CAP_sf"/>
</dbReference>
<protein>
    <recommendedName>
        <fullName evidence="1">SCP domain-containing protein</fullName>
    </recommendedName>
</protein>
<sequence>MNSISRKLFWLVGGAMLVLSVAGVAVLYRSEIAGIFDSIRSVRTELATPLEKTFSLPPPLRSQGSASDALLTPNGVIAETNRQRILYGVAELSENEILNAAALTKAKDILARQYFAHESPTGQNVQELVEGAGYEFLAVGENLALGNYEDDMVLVQAWMASPGHRENILSPLFSEIGVGVVRGTFEGETTWVAVQEFAKPSSACVWPDVSLKESIDGNVQELDRQEQELALRKQELDRMRAQHDPQYNQKAEEYNVLVAQYNQLFEHTQAMIAQYNMEVTEFNRCVSG</sequence>